<proteinExistence type="predicted"/>
<dbReference type="Proteomes" id="UP000183994">
    <property type="component" value="Unassembled WGS sequence"/>
</dbReference>
<reference evidence="3" key="1">
    <citation type="submission" date="2016-11" db="EMBL/GenBank/DDBJ databases">
        <authorList>
            <person name="Varghese N."/>
            <person name="Submissions S."/>
        </authorList>
    </citation>
    <scope>NUCLEOTIDE SEQUENCE [LARGE SCALE GENOMIC DNA]</scope>
    <source>
        <strain evidence="3">DSM 16219</strain>
    </source>
</reference>
<evidence type="ECO:0008006" key="4">
    <source>
        <dbReference type="Google" id="ProtNLM"/>
    </source>
</evidence>
<evidence type="ECO:0000256" key="1">
    <source>
        <dbReference type="SAM" id="Phobius"/>
    </source>
</evidence>
<feature type="transmembrane region" description="Helical" evidence="1">
    <location>
        <begin position="52"/>
        <end position="70"/>
    </location>
</feature>
<sequence>MAEPYDFKGKKQIKDAHAAREAQSYAVLFGFFLTLLFLGGMIGMAVGGKQGGLIGCFGGALVSLLAGRLWRALTEGIADNLGRIVFIGKKANWTKYERLESDMQQIRYAKHSERYGEALTMVNRVLKKAPEWPEALLLKADILWEGFESLEESKEVLRTIIKLTEPSDKYHVWARSKYKELSQYRKESSS</sequence>
<accession>A0A1M6J2H8</accession>
<keyword evidence="3" id="KW-1185">Reference proteome</keyword>
<keyword evidence="1" id="KW-0472">Membrane</keyword>
<gene>
    <name evidence="2" type="ORF">SAMN02745216_01603</name>
</gene>
<evidence type="ECO:0000313" key="3">
    <source>
        <dbReference type="Proteomes" id="UP000183994"/>
    </source>
</evidence>
<organism evidence="2 3">
    <name type="scientific">Desulfatibacillum alkenivorans DSM 16219</name>
    <dbReference type="NCBI Taxonomy" id="1121393"/>
    <lineage>
        <taxon>Bacteria</taxon>
        <taxon>Pseudomonadati</taxon>
        <taxon>Thermodesulfobacteriota</taxon>
        <taxon>Desulfobacteria</taxon>
        <taxon>Desulfobacterales</taxon>
        <taxon>Desulfatibacillaceae</taxon>
        <taxon>Desulfatibacillum</taxon>
    </lineage>
</organism>
<dbReference type="EMBL" id="FQZU01000007">
    <property type="protein sequence ID" value="SHJ40930.1"/>
    <property type="molecule type" value="Genomic_DNA"/>
</dbReference>
<dbReference type="RefSeq" id="WP_073474749.1">
    <property type="nucleotide sequence ID" value="NZ_FQZU01000007.1"/>
</dbReference>
<name>A0A1M6J2H8_9BACT</name>
<dbReference type="AlphaFoldDB" id="A0A1M6J2H8"/>
<feature type="transmembrane region" description="Helical" evidence="1">
    <location>
        <begin position="25"/>
        <end position="46"/>
    </location>
</feature>
<evidence type="ECO:0000313" key="2">
    <source>
        <dbReference type="EMBL" id="SHJ40930.1"/>
    </source>
</evidence>
<keyword evidence="1" id="KW-0812">Transmembrane</keyword>
<keyword evidence="1" id="KW-1133">Transmembrane helix</keyword>
<dbReference type="OrthoDB" id="9889775at2"/>
<protein>
    <recommendedName>
        <fullName evidence="4">Tetratricopeptide repeat-containing protein</fullName>
    </recommendedName>
</protein>